<dbReference type="EMBL" id="LR999451">
    <property type="protein sequence ID" value="CAE5958929.1"/>
    <property type="molecule type" value="Genomic_DNA"/>
</dbReference>
<dbReference type="Proteomes" id="UP000682877">
    <property type="component" value="Chromosome 1"/>
</dbReference>
<dbReference type="InterPro" id="IPR013187">
    <property type="entry name" value="F-box-assoc_dom_typ3"/>
</dbReference>
<evidence type="ECO:0000313" key="2">
    <source>
        <dbReference type="EMBL" id="CAE5958929.1"/>
    </source>
</evidence>
<evidence type="ECO:0000259" key="1">
    <source>
        <dbReference type="Pfam" id="PF08268"/>
    </source>
</evidence>
<dbReference type="Pfam" id="PF08268">
    <property type="entry name" value="FBA_3"/>
    <property type="match status" value="1"/>
</dbReference>
<sequence length="517" mass="57730">MFPKITFAQLGMVARCRDMVFTFACFVDFSFHRWQQALLIQKIFHVVTPGIHSTSPAMSAPQHPFSVVNPAQDSSLSDYLLVVGGTNLHSDTSGPNTSGLPIGPTSDPLVQPSKVTSVTPLGIIPSSSPSMSVPQSLFPLVDNNIPSQASPYSTTLPVGGAQQQSYADGVAVDMFKCLRFSPADDEVIIEFLEPKIGKKNMGFSLIVDGDLNRILSGMTGPWTKEAYPYFRKNHYWFFVKREQVNTCTDLISQRVIGYNDNFLGTWIGQKSNPIYKGDAKEHQWSMKTCSLRRDSLGNVPISFHGTNKMGDIIITPKCLPRGLGPFYIFYYDVEKKEIRRVQLKGFGDDEDLRRRYGIANNNNGVNRSFISWRRLDDSSINLYSIRLEESRGLPELLLCYRDKPVYRASLWNEISVPEMQVKTLKTARYSNRSSDITSRLIVSYKGSIIVDASLLSIISGDSEPWDCKCDHNTGGNGALENQLEAEILGENKFVDRHVPPTKVVDGKTSQNLLFSHG</sequence>
<proteinExistence type="predicted"/>
<dbReference type="GO" id="GO:0006355">
    <property type="term" value="P:regulation of DNA-templated transcription"/>
    <property type="evidence" value="ECO:0007669"/>
    <property type="project" value="InterPro"/>
</dbReference>
<protein>
    <recommendedName>
        <fullName evidence="1">F-box associated beta-propeller type 3 domain-containing protein</fullName>
    </recommendedName>
</protein>
<feature type="domain" description="F-box associated beta-propeller type 3" evidence="1">
    <location>
        <begin position="278"/>
        <end position="351"/>
    </location>
</feature>
<gene>
    <name evidence="2" type="ORF">AARE701A_LOCUS2494</name>
</gene>
<name>A0A8S1ZGF7_ARAAE</name>
<reference evidence="2" key="1">
    <citation type="submission" date="2021-01" db="EMBL/GenBank/DDBJ databases">
        <authorList>
            <person name="Bezrukov I."/>
        </authorList>
    </citation>
    <scope>NUCLEOTIDE SEQUENCE</scope>
</reference>
<organism evidence="2 3">
    <name type="scientific">Arabidopsis arenosa</name>
    <name type="common">Sand rock-cress</name>
    <name type="synonym">Cardaminopsis arenosa</name>
    <dbReference type="NCBI Taxonomy" id="38785"/>
    <lineage>
        <taxon>Eukaryota</taxon>
        <taxon>Viridiplantae</taxon>
        <taxon>Streptophyta</taxon>
        <taxon>Embryophyta</taxon>
        <taxon>Tracheophyta</taxon>
        <taxon>Spermatophyta</taxon>
        <taxon>Magnoliopsida</taxon>
        <taxon>eudicotyledons</taxon>
        <taxon>Gunneridae</taxon>
        <taxon>Pentapetalae</taxon>
        <taxon>rosids</taxon>
        <taxon>malvids</taxon>
        <taxon>Brassicales</taxon>
        <taxon>Brassicaceae</taxon>
        <taxon>Camelineae</taxon>
        <taxon>Arabidopsis</taxon>
    </lineage>
</organism>
<accession>A0A8S1ZGF7</accession>
<dbReference type="SUPFAM" id="SSF101941">
    <property type="entry name" value="NAC domain"/>
    <property type="match status" value="1"/>
</dbReference>
<evidence type="ECO:0000313" key="3">
    <source>
        <dbReference type="Proteomes" id="UP000682877"/>
    </source>
</evidence>
<dbReference type="InterPro" id="IPR036093">
    <property type="entry name" value="NAC_dom_sf"/>
</dbReference>
<keyword evidence="3" id="KW-1185">Reference proteome</keyword>
<dbReference type="GO" id="GO:0003677">
    <property type="term" value="F:DNA binding"/>
    <property type="evidence" value="ECO:0007669"/>
    <property type="project" value="InterPro"/>
</dbReference>
<dbReference type="AlphaFoldDB" id="A0A8S1ZGF7"/>